<proteinExistence type="predicted"/>
<gene>
    <name evidence="2" type="ORF">X975_02584</name>
</gene>
<reference evidence="2 3" key="1">
    <citation type="submission" date="2013-11" db="EMBL/GenBank/DDBJ databases">
        <title>Genome sequencing of Stegodyphus mimosarum.</title>
        <authorList>
            <person name="Bechsgaard J."/>
        </authorList>
    </citation>
    <scope>NUCLEOTIDE SEQUENCE [LARGE SCALE GENOMIC DNA]</scope>
</reference>
<organism evidence="2 3">
    <name type="scientific">Stegodyphus mimosarum</name>
    <name type="common">African social velvet spider</name>
    <dbReference type="NCBI Taxonomy" id="407821"/>
    <lineage>
        <taxon>Eukaryota</taxon>
        <taxon>Metazoa</taxon>
        <taxon>Ecdysozoa</taxon>
        <taxon>Arthropoda</taxon>
        <taxon>Chelicerata</taxon>
        <taxon>Arachnida</taxon>
        <taxon>Araneae</taxon>
        <taxon>Araneomorphae</taxon>
        <taxon>Entelegynae</taxon>
        <taxon>Eresoidea</taxon>
        <taxon>Eresidae</taxon>
        <taxon>Stegodyphus</taxon>
    </lineage>
</organism>
<dbReference type="Proteomes" id="UP000054359">
    <property type="component" value="Unassembled WGS sequence"/>
</dbReference>
<feature type="non-terminal residue" evidence="2">
    <location>
        <position position="243"/>
    </location>
</feature>
<keyword evidence="3" id="KW-1185">Reference proteome</keyword>
<dbReference type="AlphaFoldDB" id="A0A087U2I9"/>
<dbReference type="OrthoDB" id="2130396at2759"/>
<name>A0A087U2I9_STEMI</name>
<feature type="coiled-coil region" evidence="1">
    <location>
        <begin position="43"/>
        <end position="196"/>
    </location>
</feature>
<dbReference type="STRING" id="407821.A0A087U2I9"/>
<sequence>MREGAKPSEKNEEAIKVLKDQIEMLHELAETSKRSCDHERLLRERMAEDNSELIKRHAELESELAETKAHLREEQSLRSSLEQIHLSTVLEASEAKSRDLSLKEEIEHLKNLLKEESERSYALALQVADEQRFKAREEEKFAHLQQRFDQREENIKAREKENIELLKDNTYLKDQVVHLKQQLQNRDEEVLSLKQKVQEMQVSVEEFIQSSQAASRLAGERWKQLGQLAQSIQALTCIAEPNS</sequence>
<evidence type="ECO:0000256" key="1">
    <source>
        <dbReference type="SAM" id="Coils"/>
    </source>
</evidence>
<protein>
    <submittedName>
        <fullName evidence="2">Uncharacterized protein</fullName>
    </submittedName>
</protein>
<evidence type="ECO:0000313" key="3">
    <source>
        <dbReference type="Proteomes" id="UP000054359"/>
    </source>
</evidence>
<dbReference type="OMA" id="CDHERLL"/>
<keyword evidence="1" id="KW-0175">Coiled coil</keyword>
<evidence type="ECO:0000313" key="2">
    <source>
        <dbReference type="EMBL" id="KFM71578.1"/>
    </source>
</evidence>
<dbReference type="EMBL" id="KK117846">
    <property type="protein sequence ID" value="KFM71578.1"/>
    <property type="molecule type" value="Genomic_DNA"/>
</dbReference>
<accession>A0A087U2I9</accession>